<dbReference type="InterPro" id="IPR041516">
    <property type="entry name" value="LACTB2_WH"/>
</dbReference>
<sequence>MVRPEQLLHPQRQAVSPRPAATMLLLRDAQYDGAPAVEVLMTRRSAQASFAPGAFAFPGGAIDPSDGQTAGSARRRATQDDAQAIHAVAAIRETFEELGVLLAWRHDGTFADDSDIAKLDRRAAIEEQCVQHGLTVAVDCVYPFAHWITDRDLPRRFDVQFFVARMPVGQTAVADGAEQFEPVWVRPDEALARHAAGDFMMIFPTMRTLERLRSFGSVAAVLTACGSERSLWRSCPRGGMRAGSVVRCMEGDPPYGELRLVCPDGQVLHPLDWQSTEAVPLLGNVMRLTAGNGGLMTGPGTNSYIVGTAATGFIVIDPGPNDQAHLQRLFAATGGDIRMIVCTHSHVDHAPGARPLQSMCPHRPPVLGRSSGPADRASHHFVPDRELLDGEWLALAHDGDTHRLLVVSTPGHASNHVCLVLIEDGLLFSGDHVLNGSTTIIDPPDGNMTAYLASLDRLDAICAEREIDFILPAHGYVLDRPHDQIARLTAHRLAREAKIADAVNALPTGSIDDWLRLAYADVPERLWPAASRSLLAHLERLDEQRHPTSQIRLSSLLPAQPAGHE</sequence>
<dbReference type="PROSITE" id="PS51462">
    <property type="entry name" value="NUDIX"/>
    <property type="match status" value="1"/>
</dbReference>
<dbReference type="Pfam" id="PF00753">
    <property type="entry name" value="Lactamase_B"/>
    <property type="match status" value="1"/>
</dbReference>
<dbReference type="InterPro" id="IPR000086">
    <property type="entry name" value="NUDIX_hydrolase_dom"/>
</dbReference>
<dbReference type="GO" id="GO:0016787">
    <property type="term" value="F:hydrolase activity"/>
    <property type="evidence" value="ECO:0007669"/>
    <property type="project" value="UniProtKB-KW"/>
</dbReference>
<dbReference type="InterPro" id="IPR015797">
    <property type="entry name" value="NUDIX_hydrolase-like_dom_sf"/>
</dbReference>
<dbReference type="SUPFAM" id="SSF56281">
    <property type="entry name" value="Metallo-hydrolase/oxidoreductase"/>
    <property type="match status" value="1"/>
</dbReference>
<dbReference type="KEGG" id="pspw:BJG93_29025"/>
<dbReference type="InterPro" id="IPR036866">
    <property type="entry name" value="RibonucZ/Hydroxyglut_hydro"/>
</dbReference>
<evidence type="ECO:0000313" key="2">
    <source>
        <dbReference type="EMBL" id="APA89538.2"/>
    </source>
</evidence>
<dbReference type="CDD" id="cd16278">
    <property type="entry name" value="metallo-hydrolase-like_MBL-fold"/>
    <property type="match status" value="1"/>
</dbReference>
<dbReference type="CDD" id="cd18870">
    <property type="entry name" value="NUDIX_AcylCoAdiphos_Nudt19"/>
    <property type="match status" value="1"/>
</dbReference>
<evidence type="ECO:0000313" key="3">
    <source>
        <dbReference type="Proteomes" id="UP000179860"/>
    </source>
</evidence>
<dbReference type="Pfam" id="PF17778">
    <property type="entry name" value="WHD_BLACT"/>
    <property type="match status" value="1"/>
</dbReference>
<dbReference type="InterPro" id="IPR001279">
    <property type="entry name" value="Metallo-B-lactamas"/>
</dbReference>
<protein>
    <submittedName>
        <fullName evidence="2">MBL fold metallo-hydrolase</fullName>
    </submittedName>
</protein>
<dbReference type="SMART" id="SM00849">
    <property type="entry name" value="Lactamase_B"/>
    <property type="match status" value="1"/>
</dbReference>
<dbReference type="RefSeq" id="WP_051374185.1">
    <property type="nucleotide sequence ID" value="NZ_CP017563.2"/>
</dbReference>
<geneLocation type="plasmid" evidence="2 3">
    <name>pl1WSM5005</name>
</geneLocation>
<organism evidence="2 3">
    <name type="scientific">Paraburkholderia sprentiae WSM5005</name>
    <dbReference type="NCBI Taxonomy" id="754502"/>
    <lineage>
        <taxon>Bacteria</taxon>
        <taxon>Pseudomonadati</taxon>
        <taxon>Pseudomonadota</taxon>
        <taxon>Betaproteobacteria</taxon>
        <taxon>Burkholderiales</taxon>
        <taxon>Burkholderiaceae</taxon>
        <taxon>Paraburkholderia</taxon>
    </lineage>
</organism>
<dbReference type="SUPFAM" id="SSF55811">
    <property type="entry name" value="Nudix"/>
    <property type="match status" value="1"/>
</dbReference>
<keyword evidence="2" id="KW-0614">Plasmid</keyword>
<keyword evidence="3" id="KW-1185">Reference proteome</keyword>
<dbReference type="PANTHER" id="PTHR23131">
    <property type="entry name" value="ENDORIBONUCLEASE LACTB2"/>
    <property type="match status" value="1"/>
</dbReference>
<gene>
    <name evidence="2" type="ORF">BJG93_29025</name>
</gene>
<reference evidence="2" key="1">
    <citation type="submission" date="2016-09" db="EMBL/GenBank/DDBJ databases">
        <title>The Complete Genome of Burkholderia sprentiae wsm5005.</title>
        <authorList>
            <person name="De Meyer S."/>
            <person name="Wang P."/>
            <person name="Terpolilli J."/>
        </authorList>
    </citation>
    <scope>NUCLEOTIDE SEQUENCE [LARGE SCALE GENOMIC DNA]</scope>
    <source>
        <strain evidence="2">WSM5005</strain>
        <plasmid evidence="2">pl1WSM5005</plasmid>
    </source>
</reference>
<dbReference type="EMBL" id="CP017563">
    <property type="protein sequence ID" value="APA89538.2"/>
    <property type="molecule type" value="Genomic_DNA"/>
</dbReference>
<dbReference type="PANTHER" id="PTHR23131:SF0">
    <property type="entry name" value="ENDORIBONUCLEASE LACTB2"/>
    <property type="match status" value="1"/>
</dbReference>
<dbReference type="Gene3D" id="1.10.10.10">
    <property type="entry name" value="Winged helix-like DNA-binding domain superfamily/Winged helix DNA-binding domain"/>
    <property type="match status" value="1"/>
</dbReference>
<dbReference type="AlphaFoldDB" id="A0A1I9YTJ4"/>
<dbReference type="Gene3D" id="3.60.15.10">
    <property type="entry name" value="Ribonuclease Z/Hydroxyacylglutathione hydrolase-like"/>
    <property type="match status" value="1"/>
</dbReference>
<dbReference type="OrthoDB" id="9788263at2"/>
<dbReference type="Proteomes" id="UP000179860">
    <property type="component" value="Plasmid pl1WSM5005"/>
</dbReference>
<name>A0A1I9YTJ4_9BURK</name>
<feature type="domain" description="Nudix hydrolase" evidence="1">
    <location>
        <begin position="16"/>
        <end position="207"/>
    </location>
</feature>
<reference evidence="2" key="2">
    <citation type="submission" date="2021-06" db="EMBL/GenBank/DDBJ databases">
        <authorList>
            <person name="Rogers T.H."/>
            <person name="Ramsay J.P."/>
            <person name="Wang P."/>
            <person name="Terpolilli J."/>
        </authorList>
    </citation>
    <scope>NUCLEOTIDE SEQUENCE [LARGE SCALE GENOMIC DNA]</scope>
    <source>
        <strain evidence="2">WSM5005</strain>
        <plasmid evidence="2">pl1WSM5005</plasmid>
    </source>
</reference>
<proteinExistence type="predicted"/>
<dbReference type="Gene3D" id="3.90.79.10">
    <property type="entry name" value="Nucleoside Triphosphate Pyrophosphohydrolase"/>
    <property type="match status" value="1"/>
</dbReference>
<evidence type="ECO:0000259" key="1">
    <source>
        <dbReference type="PROSITE" id="PS51462"/>
    </source>
</evidence>
<dbReference type="InterPro" id="IPR050662">
    <property type="entry name" value="Sec-metab_biosynth-thioest"/>
</dbReference>
<accession>A0A1I9YTJ4</accession>
<dbReference type="InterPro" id="IPR036388">
    <property type="entry name" value="WH-like_DNA-bd_sf"/>
</dbReference>